<evidence type="ECO:0000256" key="1">
    <source>
        <dbReference type="ARBA" id="ARBA00023235"/>
    </source>
</evidence>
<dbReference type="Proteomes" id="UP000095495">
    <property type="component" value="Unassembled WGS sequence"/>
</dbReference>
<protein>
    <recommendedName>
        <fullName evidence="3">UDP-N-acetylglucosamine 2-epimerase (non-hydrolyzing)</fullName>
        <ecNumber evidence="3">5.1.3.14</ecNumber>
    </recommendedName>
    <alternativeName>
        <fullName evidence="4">UDP-GlcNAc-2-epimerase</fullName>
    </alternativeName>
</protein>
<evidence type="ECO:0000259" key="6">
    <source>
        <dbReference type="Pfam" id="PF02350"/>
    </source>
</evidence>
<dbReference type="PANTHER" id="PTHR43174">
    <property type="entry name" value="UDP-N-ACETYLGLUCOSAMINE 2-EPIMERASE"/>
    <property type="match status" value="1"/>
</dbReference>
<organism evidence="7 8">
    <name type="scientific">Roseburia faecis</name>
    <dbReference type="NCBI Taxonomy" id="301302"/>
    <lineage>
        <taxon>Bacteria</taxon>
        <taxon>Bacillati</taxon>
        <taxon>Bacillota</taxon>
        <taxon>Clostridia</taxon>
        <taxon>Lachnospirales</taxon>
        <taxon>Lachnospiraceae</taxon>
        <taxon>Roseburia</taxon>
    </lineage>
</organism>
<proteinExistence type="inferred from homology"/>
<dbReference type="InterPro" id="IPR003331">
    <property type="entry name" value="UDP_GlcNAc_Epimerase_2_dom"/>
</dbReference>
<evidence type="ECO:0000256" key="4">
    <source>
        <dbReference type="ARBA" id="ARBA00079400"/>
    </source>
</evidence>
<dbReference type="NCBIfam" id="TIGR00236">
    <property type="entry name" value="wecB"/>
    <property type="match status" value="1"/>
</dbReference>
<dbReference type="FunFam" id="3.40.50.2000:FF:000043">
    <property type="entry name" value="UDP-N-acetylglucosamine 2-epimerase"/>
    <property type="match status" value="1"/>
</dbReference>
<evidence type="ECO:0000256" key="5">
    <source>
        <dbReference type="RuleBase" id="RU003513"/>
    </source>
</evidence>
<dbReference type="InterPro" id="IPR029767">
    <property type="entry name" value="WecB-like"/>
</dbReference>
<dbReference type="AlphaFoldDB" id="A0A173UXQ5"/>
<name>A0A173UXQ5_9FIRM</name>
<dbReference type="RefSeq" id="WP_055264297.1">
    <property type="nucleotide sequence ID" value="NZ_CYXV01000020.1"/>
</dbReference>
<evidence type="ECO:0000256" key="2">
    <source>
        <dbReference type="ARBA" id="ARBA00038209"/>
    </source>
</evidence>
<comment type="similarity">
    <text evidence="2 5">Belongs to the UDP-N-acetylglucosamine 2-epimerase family.</text>
</comment>
<reference evidence="7 8" key="1">
    <citation type="submission" date="2015-09" db="EMBL/GenBank/DDBJ databases">
        <authorList>
            <consortium name="Pathogen Informatics"/>
        </authorList>
    </citation>
    <scope>NUCLEOTIDE SEQUENCE [LARGE SCALE GENOMIC DNA]</scope>
    <source>
        <strain evidence="7 8">2789STDY5608863</strain>
    </source>
</reference>
<evidence type="ECO:0000313" key="7">
    <source>
        <dbReference type="EMBL" id="CUN19096.1"/>
    </source>
</evidence>
<dbReference type="PANTHER" id="PTHR43174:SF2">
    <property type="entry name" value="UDP-N-ACETYLGLUCOSAMINE 2-EPIMERASE"/>
    <property type="match status" value="1"/>
</dbReference>
<dbReference type="EMBL" id="CYXV01000020">
    <property type="protein sequence ID" value="CUN19096.1"/>
    <property type="molecule type" value="Genomic_DNA"/>
</dbReference>
<keyword evidence="1 5" id="KW-0413">Isomerase</keyword>
<dbReference type="Gene3D" id="3.40.50.2000">
    <property type="entry name" value="Glycogen Phosphorylase B"/>
    <property type="match status" value="2"/>
</dbReference>
<dbReference type="Pfam" id="PF02350">
    <property type="entry name" value="Epimerase_2"/>
    <property type="match status" value="1"/>
</dbReference>
<dbReference type="EC" id="5.1.3.14" evidence="3"/>
<evidence type="ECO:0000256" key="3">
    <source>
        <dbReference type="ARBA" id="ARBA00038858"/>
    </source>
</evidence>
<dbReference type="GO" id="GO:0008761">
    <property type="term" value="F:UDP-N-acetylglucosamine 2-epimerase activity"/>
    <property type="evidence" value="ECO:0007669"/>
    <property type="project" value="UniProtKB-EC"/>
</dbReference>
<dbReference type="SUPFAM" id="SSF53756">
    <property type="entry name" value="UDP-Glycosyltransferase/glycogen phosphorylase"/>
    <property type="match status" value="1"/>
</dbReference>
<sequence length="370" mass="41771">MKVMSVFGTRPEAIKMCPLILEMDNHPEIESIVCLTGQHREMLDQVMQIFGIKAQYDLNIMRPKQTLTTITTSVLEKMEEVLKKEEPDIVLVHGDTTTSFVVALAAFYQQIPVGHVEAGLRTYNKYSPFPEEMNRNLTGKIAELHFAPTVNNKNNLAKENILENVFVTGNTVIDAFKTTVKENYKYREPRLQEIGLEGKKCVLMTAHRRENLGQPLRNICNAVKRLAEEYEDIEFVYPVHLNPAVQGTAHEILDDIKNVHLIPPIDVEDMHNVMDRSFLVMTDSGGLQEEAPACGVPVLVLRTETERPEAVEAGTVKVVGVEEGDIVREAKKLIDDEQAYEQMAKAVNPYGDGHASERIVKHLLEWNDVK</sequence>
<feature type="domain" description="UDP-N-acetylglucosamine 2-epimerase" evidence="6">
    <location>
        <begin position="22"/>
        <end position="363"/>
    </location>
</feature>
<evidence type="ECO:0000313" key="8">
    <source>
        <dbReference type="Proteomes" id="UP000095495"/>
    </source>
</evidence>
<gene>
    <name evidence="7" type="primary">mnaA</name>
    <name evidence="7" type="ORF">ERS852420_03335</name>
</gene>
<dbReference type="CDD" id="cd03786">
    <property type="entry name" value="GTB_UDP-GlcNAc_2-Epimerase"/>
    <property type="match status" value="1"/>
</dbReference>
<accession>A0A173UXQ5</accession>